<evidence type="ECO:0000259" key="1">
    <source>
        <dbReference type="SMART" id="SM00778"/>
    </source>
</evidence>
<sequence>MKDLPRLNLGDLDWPRIFPFYIDSKFLGDGNKKWWACPLCDGEETFKLYSREKDPKGGWYCARCTKGGDGVALIHEVSGKSYREIFYELRTGNYNGGIPPEVARTVKPVIAKPEKSDAQKCLEMQAAWDGAGPVTLGSPVWIYLLSRIPGLQIEWLGKDVCYHPGMEYVDAWGKRQGKFPVMLLRARSSSGKPCRLHRTYLTGEGTKVPFLTRKGKSRAKLEMSAPDGSGGASILLNAARSRTLALVEGAETGFAVVARYRNKVEVRCMRNCGSLEQADIEWSDYDHIIIYADRDKVDPKRGYRPGEHSADILATHLRELGKRVSIPKAVVEGTDFRDVWELQYRRQQERLAAFEERRKLRNEVRERNRTQLRTSEQRSAA</sequence>
<dbReference type="SUPFAM" id="SSF57783">
    <property type="entry name" value="Zinc beta-ribbon"/>
    <property type="match status" value="1"/>
</dbReference>
<dbReference type="GO" id="GO:0004386">
    <property type="term" value="F:helicase activity"/>
    <property type="evidence" value="ECO:0007669"/>
    <property type="project" value="InterPro"/>
</dbReference>
<dbReference type="GO" id="GO:0008270">
    <property type="term" value="F:zinc ion binding"/>
    <property type="evidence" value="ECO:0007669"/>
    <property type="project" value="InterPro"/>
</dbReference>
<keyword evidence="3" id="KW-1185">Reference proteome</keyword>
<accession>A0A848IPJ8</accession>
<dbReference type="AlphaFoldDB" id="A0A848IPJ8"/>
<comment type="caution">
    <text evidence="2">The sequence shown here is derived from an EMBL/GenBank/DDBJ whole genome shotgun (WGS) entry which is preliminary data.</text>
</comment>
<proteinExistence type="predicted"/>
<dbReference type="Pfam" id="PF23639">
    <property type="entry name" value="DUF7146"/>
    <property type="match status" value="1"/>
</dbReference>
<protein>
    <recommendedName>
        <fullName evidence="1">DNA primase/helicase Gp4 N-terminal Bacteriophage T7-like domain-containing protein</fullName>
    </recommendedName>
</protein>
<feature type="domain" description="DNA primase/helicase Gp4 N-terminal Bacteriophage T7-like" evidence="1">
    <location>
        <begin position="32"/>
        <end position="71"/>
    </location>
</feature>
<evidence type="ECO:0000313" key="2">
    <source>
        <dbReference type="EMBL" id="NMM03170.1"/>
    </source>
</evidence>
<evidence type="ECO:0000313" key="3">
    <source>
        <dbReference type="Proteomes" id="UP000544134"/>
    </source>
</evidence>
<dbReference type="SMART" id="SM00778">
    <property type="entry name" value="Prim_Zn_Ribbon"/>
    <property type="match status" value="1"/>
</dbReference>
<dbReference type="Gene3D" id="3.90.580.10">
    <property type="entry name" value="Zinc finger, CHC2-type domain"/>
    <property type="match status" value="1"/>
</dbReference>
<dbReference type="EMBL" id="JABBGJ010000049">
    <property type="protein sequence ID" value="NMM03170.1"/>
    <property type="molecule type" value="Genomic_DNA"/>
</dbReference>
<gene>
    <name evidence="2" type="ORF">HHL24_35360</name>
</gene>
<dbReference type="InterPro" id="IPR013237">
    <property type="entry name" value="Phage_T7_Gp4_N"/>
</dbReference>
<reference evidence="2 3" key="1">
    <citation type="submission" date="2020-04" db="EMBL/GenBank/DDBJ databases">
        <title>Paraburkholderia sp. RP-4-7 isolated from soil.</title>
        <authorList>
            <person name="Dahal R.H."/>
        </authorList>
    </citation>
    <scope>NUCLEOTIDE SEQUENCE [LARGE SCALE GENOMIC DNA]</scope>
    <source>
        <strain evidence="2 3">RP-4-7</strain>
    </source>
</reference>
<dbReference type="Proteomes" id="UP000544134">
    <property type="component" value="Unassembled WGS sequence"/>
</dbReference>
<name>A0A848IPJ8_9BURK</name>
<organism evidence="2 3">
    <name type="scientific">Paraburkholderia polaris</name>
    <dbReference type="NCBI Taxonomy" id="2728848"/>
    <lineage>
        <taxon>Bacteria</taxon>
        <taxon>Pseudomonadati</taxon>
        <taxon>Pseudomonadota</taxon>
        <taxon>Betaproteobacteria</taxon>
        <taxon>Burkholderiales</taxon>
        <taxon>Burkholderiaceae</taxon>
        <taxon>Paraburkholderia</taxon>
    </lineage>
</organism>
<dbReference type="GO" id="GO:0006260">
    <property type="term" value="P:DNA replication"/>
    <property type="evidence" value="ECO:0007669"/>
    <property type="project" value="InterPro"/>
</dbReference>
<dbReference type="InterPro" id="IPR036977">
    <property type="entry name" value="DNA_primase_Znf_CHC2"/>
</dbReference>
<dbReference type="RefSeq" id="WP_169489922.1">
    <property type="nucleotide sequence ID" value="NZ_JABBGJ010000049.1"/>
</dbReference>
<dbReference type="GO" id="GO:0003677">
    <property type="term" value="F:DNA binding"/>
    <property type="evidence" value="ECO:0007669"/>
    <property type="project" value="InterPro"/>
</dbReference>
<dbReference type="InterPro" id="IPR055570">
    <property type="entry name" value="DUF7146"/>
</dbReference>